<protein>
    <recommendedName>
        <fullName evidence="1">DUF7344 domain-containing protein</fullName>
    </recommendedName>
</protein>
<feature type="domain" description="DUF7344" evidence="1">
    <location>
        <begin position="19"/>
        <end position="91"/>
    </location>
</feature>
<dbReference type="Pfam" id="PF24035">
    <property type="entry name" value="DUF7344"/>
    <property type="match status" value="1"/>
</dbReference>
<name>A0ABD6DFX2_9EURY</name>
<dbReference type="InterPro" id="IPR055768">
    <property type="entry name" value="DUF7344"/>
</dbReference>
<evidence type="ECO:0000313" key="3">
    <source>
        <dbReference type="Proteomes" id="UP001597034"/>
    </source>
</evidence>
<evidence type="ECO:0000313" key="2">
    <source>
        <dbReference type="EMBL" id="MFD1644358.1"/>
    </source>
</evidence>
<reference evidence="2 3" key="1">
    <citation type="journal article" date="2019" name="Int. J. Syst. Evol. Microbiol.">
        <title>The Global Catalogue of Microorganisms (GCM) 10K type strain sequencing project: providing services to taxonomists for standard genome sequencing and annotation.</title>
        <authorList>
            <consortium name="The Broad Institute Genomics Platform"/>
            <consortium name="The Broad Institute Genome Sequencing Center for Infectious Disease"/>
            <person name="Wu L."/>
            <person name="Ma J."/>
        </authorList>
    </citation>
    <scope>NUCLEOTIDE SEQUENCE [LARGE SCALE GENOMIC DNA]</scope>
    <source>
        <strain evidence="2 3">CGMCC 1.10390</strain>
    </source>
</reference>
<proteinExistence type="predicted"/>
<dbReference type="AlphaFoldDB" id="A0ABD6DFX2"/>
<evidence type="ECO:0000259" key="1">
    <source>
        <dbReference type="Pfam" id="PF24035"/>
    </source>
</evidence>
<comment type="caution">
    <text evidence="2">The sequence shown here is derived from an EMBL/GenBank/DDBJ whole genome shotgun (WGS) entry which is preliminary data.</text>
</comment>
<dbReference type="Proteomes" id="UP001597034">
    <property type="component" value="Unassembled WGS sequence"/>
</dbReference>
<dbReference type="EMBL" id="JBHUDO010000001">
    <property type="protein sequence ID" value="MFD1644358.1"/>
    <property type="molecule type" value="Genomic_DNA"/>
</dbReference>
<dbReference type="RefSeq" id="WP_256399630.1">
    <property type="nucleotide sequence ID" value="NZ_JANHJR010000002.1"/>
</dbReference>
<organism evidence="2 3">
    <name type="scientific">Haloarchaeobius litoreus</name>
    <dbReference type="NCBI Taxonomy" id="755306"/>
    <lineage>
        <taxon>Archaea</taxon>
        <taxon>Methanobacteriati</taxon>
        <taxon>Methanobacteriota</taxon>
        <taxon>Stenosarchaea group</taxon>
        <taxon>Halobacteria</taxon>
        <taxon>Halobacteriales</taxon>
        <taxon>Halorubellaceae</taxon>
        <taxon>Haloarchaeobius</taxon>
    </lineage>
</organism>
<dbReference type="Gene3D" id="1.10.10.10">
    <property type="entry name" value="Winged helix-like DNA-binding domain superfamily/Winged helix DNA-binding domain"/>
    <property type="match status" value="1"/>
</dbReference>
<sequence>MSLESCYPDKSPAIDDLLDVLCDNLRRETIHYFENCTEERTATVDELVAHIDDRVPAPPREQLRIQLRHVHLPKLSDRGWLDFDADTGRVRYRGNDQAGQLTREVHEIF</sequence>
<accession>A0ABD6DFX2</accession>
<keyword evidence="3" id="KW-1185">Reference proteome</keyword>
<dbReference type="InterPro" id="IPR036388">
    <property type="entry name" value="WH-like_DNA-bd_sf"/>
</dbReference>
<gene>
    <name evidence="2" type="ORF">ACFSBL_01545</name>
</gene>